<proteinExistence type="predicted"/>
<keyword evidence="2" id="KW-1185">Reference proteome</keyword>
<sequence>MDPMARRSKDMEENPMLNRKTLSEVMLECSSTKFEDRCHHILTHIMELTQCHEEMLHVIKLKLSYFNSDFKVKFKSAQFKKERFFAQNKKWLDTDVMFPVFNKLTRTVLGGRPSLYFTRSSKRSKRRKTKKVQAQLSSDELVNVAQMNLRSKGK</sequence>
<organism evidence="1 2">
    <name type="scientific">Psylliodes chrysocephalus</name>
    <dbReference type="NCBI Taxonomy" id="3402493"/>
    <lineage>
        <taxon>Eukaryota</taxon>
        <taxon>Metazoa</taxon>
        <taxon>Ecdysozoa</taxon>
        <taxon>Arthropoda</taxon>
        <taxon>Hexapoda</taxon>
        <taxon>Insecta</taxon>
        <taxon>Pterygota</taxon>
        <taxon>Neoptera</taxon>
        <taxon>Endopterygota</taxon>
        <taxon>Coleoptera</taxon>
        <taxon>Polyphaga</taxon>
        <taxon>Cucujiformia</taxon>
        <taxon>Chrysomeloidea</taxon>
        <taxon>Chrysomelidae</taxon>
        <taxon>Galerucinae</taxon>
        <taxon>Alticini</taxon>
        <taxon>Psylliodes</taxon>
    </lineage>
</organism>
<dbReference type="AlphaFoldDB" id="A0A9P0GIA3"/>
<protein>
    <submittedName>
        <fullName evidence="1">Uncharacterized protein</fullName>
    </submittedName>
</protein>
<reference evidence="1" key="1">
    <citation type="submission" date="2022-01" db="EMBL/GenBank/DDBJ databases">
        <authorList>
            <person name="King R."/>
        </authorList>
    </citation>
    <scope>NUCLEOTIDE SEQUENCE</scope>
</reference>
<evidence type="ECO:0000313" key="1">
    <source>
        <dbReference type="EMBL" id="CAH1110750.1"/>
    </source>
</evidence>
<dbReference type="EMBL" id="OV651817">
    <property type="protein sequence ID" value="CAH1110750.1"/>
    <property type="molecule type" value="Genomic_DNA"/>
</dbReference>
<name>A0A9P0GIA3_9CUCU</name>
<dbReference type="Proteomes" id="UP001153636">
    <property type="component" value="Chromosome 5"/>
</dbReference>
<gene>
    <name evidence="1" type="ORF">PSYICH_LOCUS11663</name>
</gene>
<evidence type="ECO:0000313" key="2">
    <source>
        <dbReference type="Proteomes" id="UP001153636"/>
    </source>
</evidence>
<accession>A0A9P0GIA3</accession>